<dbReference type="AlphaFoldDB" id="B8LS40"/>
<organism evidence="4">
    <name type="scientific">Picea sitchensis</name>
    <name type="common">Sitka spruce</name>
    <name type="synonym">Pinus sitchensis</name>
    <dbReference type="NCBI Taxonomy" id="3332"/>
    <lineage>
        <taxon>Eukaryota</taxon>
        <taxon>Viridiplantae</taxon>
        <taxon>Streptophyta</taxon>
        <taxon>Embryophyta</taxon>
        <taxon>Tracheophyta</taxon>
        <taxon>Spermatophyta</taxon>
        <taxon>Pinopsida</taxon>
        <taxon>Pinidae</taxon>
        <taxon>Conifers I</taxon>
        <taxon>Pinales</taxon>
        <taxon>Pinaceae</taxon>
        <taxon>Picea</taxon>
    </lineage>
</organism>
<accession>B8LS40</accession>
<keyword evidence="3" id="KW-0012">Acyltransferase</keyword>
<dbReference type="PANTHER" id="PTHR31896:SF64">
    <property type="entry name" value="TRICHOTHECENE 3-O-ACETYLTRANSFERASE"/>
    <property type="match status" value="1"/>
</dbReference>
<name>B8LS40_PICSI</name>
<dbReference type="SUPFAM" id="SSF52777">
    <property type="entry name" value="CoA-dependent acyltransferases"/>
    <property type="match status" value="1"/>
</dbReference>
<evidence type="ECO:0000313" key="4">
    <source>
        <dbReference type="EMBL" id="ABR18470.1"/>
    </source>
</evidence>
<dbReference type="FunFam" id="3.30.559.10:FF:000008">
    <property type="entry name" value="Tryptamine hydroxycinnamoyl transferase"/>
    <property type="match status" value="1"/>
</dbReference>
<dbReference type="Pfam" id="PF02458">
    <property type="entry name" value="Transferase"/>
    <property type="match status" value="1"/>
</dbReference>
<dbReference type="UniPathway" id="UPA00842"/>
<dbReference type="InterPro" id="IPR051283">
    <property type="entry name" value="Sec_Metabolite_Acyltrans"/>
</dbReference>
<comment type="similarity">
    <text evidence="1">Belongs to the plant acyltransferase family.</text>
</comment>
<dbReference type="InterPro" id="IPR023213">
    <property type="entry name" value="CAT-like_dom_sf"/>
</dbReference>
<keyword evidence="2" id="KW-0808">Transferase</keyword>
<dbReference type="EMBL" id="EF678743">
    <property type="protein sequence ID" value="ABR18470.1"/>
    <property type="molecule type" value="mRNA"/>
</dbReference>
<dbReference type="GO" id="GO:0016746">
    <property type="term" value="F:acyltransferase activity"/>
    <property type="evidence" value="ECO:0007669"/>
    <property type="project" value="UniProtKB-KW"/>
</dbReference>
<reference evidence="4" key="1">
    <citation type="submission" date="2007-06" db="EMBL/GenBank/DDBJ databases">
        <title>Full length cDNA sequences from Sitka Spruce (Picea sitchensis).</title>
        <authorList>
            <person name="Ralph S.G."/>
            <person name="Chun H.E."/>
            <person name="Liao N."/>
            <person name="Ali J."/>
            <person name="Reid K."/>
            <person name="Kolosova N."/>
            <person name="Cooper N."/>
            <person name="Cullis C."/>
            <person name="Jancsik S."/>
            <person name="Moore R."/>
            <person name="Mayo M."/>
            <person name="Wagner S."/>
            <person name="Holt R.A."/>
            <person name="Jones S.J.M."/>
            <person name="Marra M.A."/>
            <person name="Ritland C.E."/>
            <person name="Ritland K."/>
            <person name="Bohlmann J."/>
        </authorList>
    </citation>
    <scope>NUCLEOTIDE SEQUENCE</scope>
    <source>
        <tissue evidence="4">Bark</tissue>
    </source>
</reference>
<proteinExistence type="evidence at transcript level"/>
<evidence type="ECO:0000256" key="1">
    <source>
        <dbReference type="ARBA" id="ARBA00009861"/>
    </source>
</evidence>
<protein>
    <submittedName>
        <fullName evidence="4">Uncharacterized protein</fullName>
    </submittedName>
</protein>
<dbReference type="Gene3D" id="3.30.559.10">
    <property type="entry name" value="Chloramphenicol acetyltransferase-like domain"/>
    <property type="match status" value="2"/>
</dbReference>
<dbReference type="GO" id="GO:0042617">
    <property type="term" value="P:paclitaxel biosynthetic process"/>
    <property type="evidence" value="ECO:0007669"/>
    <property type="project" value="UniProtKB-UniPathway"/>
</dbReference>
<evidence type="ECO:0000256" key="3">
    <source>
        <dbReference type="ARBA" id="ARBA00023315"/>
    </source>
</evidence>
<evidence type="ECO:0000256" key="2">
    <source>
        <dbReference type="ARBA" id="ARBA00022679"/>
    </source>
</evidence>
<dbReference type="PANTHER" id="PTHR31896">
    <property type="entry name" value="FAMILY REGULATORY PROTEIN, PUTATIVE (AFU_ORTHOLOGUE AFUA_3G14730)-RELATED"/>
    <property type="match status" value="1"/>
</dbReference>
<sequence length="440" mass="48787">MSAVAQIPWSNRVVCLGRKSTVIPARPSQPQQCKLCPSDLQMLCCDYIQKGLLYHMPFADQHFVSLVELLKKSLSEALVWFYPLAGRLLTSSDGVVYIDCNDSGVDLIEASAPDVGIQEIMEAEVGPVVRQLFALDGAINLNGHFLPLLVVQVTKLRDGISIGFTVNHAVVDGTSLWHFINSWADLCRGAATISHPPLHSRCFDIKGSRIALNLPKTQTVEKFSPPALSEKIFHFSKETIWRLKDRANRKNPKAPIIISSFQALSAHIWQAITRARGLPPNEPTTFKLAVNCRPRLDPPLPYSYFGNAIQIVSTTVTAGELLACDISSAAGLLQRIIWPHRDGNIRAELQKYKQRPTVVKLDRTIRDNSVMMGSSPRFPMYDNDFGWGRPVGVRSGWANKFDGKMSAYPEREGGGGVDVEICLMPAFMAAMETDPQFLFP</sequence>